<dbReference type="InterPro" id="IPR050796">
    <property type="entry name" value="SCF_F-box_component"/>
</dbReference>
<sequence>MAGTTGGRKRKRSGSIAAAAAGYIPEHLVQRILLLLPSRSVLRFRAVCKAWRNFFSDPKFALEHHRLQPDLPLVSILRNDTKELRTVDYCVKALDLRTGDFRYVARFTGADTSCLTIHGSCDGLLLLSYESSLYVCNPATHQCTRIGTPSYSSYFVAFYRHDSTGEYRALLCRGYGSDRNFYILVAGSGGRTIGRLPIPSEEDGYNFRSAIPSGVVAVLLRGNLHWPPEPWYNHRILVLNTATEVFRWMDPPPVTREHMPVIEMEGKLAILSCGEDVTVVELWLLEDYEKQVWVCKYQVELSALDISTMPDLHSEYYYEGWLRFFMSEGRVAVVTPQQRLLVSDMNGNLQERFRCYGSLLRITQYTLKESLVRHAFFNNSEDESLPIFQGL</sequence>
<dbReference type="InterPro" id="IPR017451">
    <property type="entry name" value="F-box-assoc_interact_dom"/>
</dbReference>
<dbReference type="Gene3D" id="1.20.1280.50">
    <property type="match status" value="1"/>
</dbReference>
<dbReference type="InterPro" id="IPR001810">
    <property type="entry name" value="F-box_dom"/>
</dbReference>
<dbReference type="EMBL" id="OZ075125">
    <property type="protein sequence ID" value="CAL4930586.1"/>
    <property type="molecule type" value="Genomic_DNA"/>
</dbReference>
<dbReference type="Pfam" id="PF08268">
    <property type="entry name" value="FBA_3"/>
    <property type="match status" value="1"/>
</dbReference>
<dbReference type="PANTHER" id="PTHR31672">
    <property type="entry name" value="BNACNNG10540D PROTEIN"/>
    <property type="match status" value="1"/>
</dbReference>
<dbReference type="Proteomes" id="UP001497457">
    <property type="component" value="Chromosome 15b"/>
</dbReference>
<evidence type="ECO:0000259" key="1">
    <source>
        <dbReference type="SMART" id="SM00256"/>
    </source>
</evidence>
<dbReference type="PANTHER" id="PTHR31672:SF2">
    <property type="entry name" value="F-BOX DOMAIN-CONTAINING PROTEIN"/>
    <property type="match status" value="1"/>
</dbReference>
<organism evidence="2 3">
    <name type="scientific">Urochloa decumbens</name>
    <dbReference type="NCBI Taxonomy" id="240449"/>
    <lineage>
        <taxon>Eukaryota</taxon>
        <taxon>Viridiplantae</taxon>
        <taxon>Streptophyta</taxon>
        <taxon>Embryophyta</taxon>
        <taxon>Tracheophyta</taxon>
        <taxon>Spermatophyta</taxon>
        <taxon>Magnoliopsida</taxon>
        <taxon>Liliopsida</taxon>
        <taxon>Poales</taxon>
        <taxon>Poaceae</taxon>
        <taxon>PACMAD clade</taxon>
        <taxon>Panicoideae</taxon>
        <taxon>Panicodae</taxon>
        <taxon>Paniceae</taxon>
        <taxon>Melinidinae</taxon>
        <taxon>Urochloa</taxon>
    </lineage>
</organism>
<reference evidence="2" key="1">
    <citation type="submission" date="2024-10" db="EMBL/GenBank/DDBJ databases">
        <authorList>
            <person name="Ryan C."/>
        </authorList>
    </citation>
    <scope>NUCLEOTIDE SEQUENCE [LARGE SCALE GENOMIC DNA]</scope>
</reference>
<feature type="domain" description="F-box" evidence="1">
    <location>
        <begin position="24"/>
        <end position="64"/>
    </location>
</feature>
<dbReference type="InterPro" id="IPR011043">
    <property type="entry name" value="Gal_Oxase/kelch_b-propeller"/>
</dbReference>
<protein>
    <recommendedName>
        <fullName evidence="1">F-box domain-containing protein</fullName>
    </recommendedName>
</protein>
<dbReference type="Pfam" id="PF00646">
    <property type="entry name" value="F-box"/>
    <property type="match status" value="1"/>
</dbReference>
<dbReference type="SUPFAM" id="SSF81383">
    <property type="entry name" value="F-box domain"/>
    <property type="match status" value="1"/>
</dbReference>
<proteinExistence type="predicted"/>
<dbReference type="SUPFAM" id="SSF50965">
    <property type="entry name" value="Galactose oxidase, central domain"/>
    <property type="match status" value="1"/>
</dbReference>
<keyword evidence="3" id="KW-1185">Reference proteome</keyword>
<dbReference type="CDD" id="cd22157">
    <property type="entry name" value="F-box_AtFBW1-like"/>
    <property type="match status" value="1"/>
</dbReference>
<dbReference type="AlphaFoldDB" id="A0ABC8XSV3"/>
<gene>
    <name evidence="2" type="ORF">URODEC1_LOCUS26539</name>
</gene>
<dbReference type="SMART" id="SM00256">
    <property type="entry name" value="FBOX"/>
    <property type="match status" value="1"/>
</dbReference>
<evidence type="ECO:0000313" key="2">
    <source>
        <dbReference type="EMBL" id="CAL4930586.1"/>
    </source>
</evidence>
<evidence type="ECO:0000313" key="3">
    <source>
        <dbReference type="Proteomes" id="UP001497457"/>
    </source>
</evidence>
<accession>A0ABC8XSV3</accession>
<name>A0ABC8XSV3_9POAL</name>
<dbReference type="NCBIfam" id="TIGR01640">
    <property type="entry name" value="F_box_assoc_1"/>
    <property type="match status" value="1"/>
</dbReference>
<dbReference type="InterPro" id="IPR013187">
    <property type="entry name" value="F-box-assoc_dom_typ3"/>
</dbReference>
<dbReference type="InterPro" id="IPR036047">
    <property type="entry name" value="F-box-like_dom_sf"/>
</dbReference>